<dbReference type="CDD" id="cd09274">
    <property type="entry name" value="RNase_HI_RT_Ty3"/>
    <property type="match status" value="1"/>
</dbReference>
<evidence type="ECO:0000313" key="10">
    <source>
        <dbReference type="EMBL" id="RVW12133.1"/>
    </source>
</evidence>
<dbReference type="InterPro" id="IPR043502">
    <property type="entry name" value="DNA/RNA_pol_sf"/>
</dbReference>
<sequence>MSFQDKVMNMFASVESRMEALAARMEARDQEIRQELAIYKTAVSARVMATHEAPRVEVSTATLYLTDNATVWWHRRFANIEKGTCTVNTWDAFKREIKRQFYPEDVAYLARKNMKRLKHMGLIHEYAEQELRKHGVQDLATTMMVAESLVDYRREDSSKPKPSSKGNQAKGKDKRKEFTPKTNCFLCDGPHWARDCPKRKALNAMIKEKEKEGDAQVGSLQLLNALKAKPIPKTPQSKGIMMRQRDWSSKHPKKEWHPWTTSRLSRCWHYPTTPRFEVHTDASDFAIGGVLMQERHPIAFENRKLNDTERLYTMQENEMTAIVHCLHTWRHYLLGSHFIVKTNNVATSYFQTQKKLSPKQARWQDFLAEFDYTLEYKPRSANHVADALSRKAELASMTI</sequence>
<keyword evidence="4" id="KW-0255">Endonuclease</keyword>
<dbReference type="InterPro" id="IPR005162">
    <property type="entry name" value="Retrotrans_gag_dom"/>
</dbReference>
<comment type="caution">
    <text evidence="10">The sequence shown here is derived from an EMBL/GenBank/DDBJ whole genome shotgun (WGS) entry which is preliminary data.</text>
</comment>
<feature type="region of interest" description="Disordered" evidence="7">
    <location>
        <begin position="231"/>
        <end position="255"/>
    </location>
</feature>
<evidence type="ECO:0000256" key="6">
    <source>
        <dbReference type="ARBA" id="ARBA00022918"/>
    </source>
</evidence>
<accession>A0A438BME4</accession>
<organism evidence="10 11">
    <name type="scientific">Vitis vinifera</name>
    <name type="common">Grape</name>
    <dbReference type="NCBI Taxonomy" id="29760"/>
    <lineage>
        <taxon>Eukaryota</taxon>
        <taxon>Viridiplantae</taxon>
        <taxon>Streptophyta</taxon>
        <taxon>Embryophyta</taxon>
        <taxon>Tracheophyta</taxon>
        <taxon>Spermatophyta</taxon>
        <taxon>Magnoliopsida</taxon>
        <taxon>eudicotyledons</taxon>
        <taxon>Gunneridae</taxon>
        <taxon>Pentapetalae</taxon>
        <taxon>rosids</taxon>
        <taxon>Vitales</taxon>
        <taxon>Vitaceae</taxon>
        <taxon>Viteae</taxon>
        <taxon>Vitis</taxon>
    </lineage>
</organism>
<reference evidence="10 11" key="1">
    <citation type="journal article" date="2018" name="PLoS Genet.">
        <title>Population sequencing reveals clonal diversity and ancestral inbreeding in the grapevine cultivar Chardonnay.</title>
        <authorList>
            <person name="Roach M.J."/>
            <person name="Johnson D.L."/>
            <person name="Bohlmann J."/>
            <person name="van Vuuren H.J."/>
            <person name="Jones S.J."/>
            <person name="Pretorius I.S."/>
            <person name="Schmidt S.A."/>
            <person name="Borneman A.R."/>
        </authorList>
    </citation>
    <scope>NUCLEOTIDE SEQUENCE [LARGE SCALE GENOMIC DNA]</scope>
    <source>
        <strain evidence="11">cv. Chardonnay</strain>
        <tissue evidence="10">Leaf</tissue>
    </source>
</reference>
<keyword evidence="2" id="KW-0548">Nucleotidyltransferase</keyword>
<keyword evidence="3" id="KW-0540">Nuclease</keyword>
<name>A0A438BME4_VITVI</name>
<feature type="domain" description="Retrotransposon gag" evidence="8">
    <location>
        <begin position="61"/>
        <end position="128"/>
    </location>
</feature>
<evidence type="ECO:0000259" key="8">
    <source>
        <dbReference type="Pfam" id="PF03732"/>
    </source>
</evidence>
<dbReference type="PANTHER" id="PTHR34072">
    <property type="entry name" value="ENZYMATIC POLYPROTEIN-RELATED"/>
    <property type="match status" value="1"/>
</dbReference>
<evidence type="ECO:0000256" key="5">
    <source>
        <dbReference type="ARBA" id="ARBA00022801"/>
    </source>
</evidence>
<dbReference type="GO" id="GO:0003964">
    <property type="term" value="F:RNA-directed DNA polymerase activity"/>
    <property type="evidence" value="ECO:0007669"/>
    <property type="project" value="UniProtKB-KW"/>
</dbReference>
<evidence type="ECO:0000256" key="1">
    <source>
        <dbReference type="ARBA" id="ARBA00022679"/>
    </source>
</evidence>
<dbReference type="GO" id="GO:0004519">
    <property type="term" value="F:endonuclease activity"/>
    <property type="evidence" value="ECO:0007669"/>
    <property type="project" value="UniProtKB-KW"/>
</dbReference>
<keyword evidence="5" id="KW-0378">Hydrolase</keyword>
<dbReference type="InterPro" id="IPR041373">
    <property type="entry name" value="RT_RNaseH"/>
</dbReference>
<evidence type="ECO:0000313" key="11">
    <source>
        <dbReference type="Proteomes" id="UP000288805"/>
    </source>
</evidence>
<feature type="region of interest" description="Disordered" evidence="7">
    <location>
        <begin position="152"/>
        <end position="176"/>
    </location>
</feature>
<dbReference type="Pfam" id="PF03732">
    <property type="entry name" value="Retrotrans_gag"/>
    <property type="match status" value="1"/>
</dbReference>
<evidence type="ECO:0000256" key="7">
    <source>
        <dbReference type="SAM" id="MobiDB-lite"/>
    </source>
</evidence>
<keyword evidence="1" id="KW-0808">Transferase</keyword>
<evidence type="ECO:0000256" key="3">
    <source>
        <dbReference type="ARBA" id="ARBA00022722"/>
    </source>
</evidence>
<proteinExistence type="predicted"/>
<evidence type="ECO:0000256" key="4">
    <source>
        <dbReference type="ARBA" id="ARBA00022759"/>
    </source>
</evidence>
<feature type="domain" description="Reverse transcriptase RNase H-like" evidence="9">
    <location>
        <begin position="275"/>
        <end position="370"/>
    </location>
</feature>
<dbReference type="GO" id="GO:0016787">
    <property type="term" value="F:hydrolase activity"/>
    <property type="evidence" value="ECO:0007669"/>
    <property type="project" value="UniProtKB-KW"/>
</dbReference>
<dbReference type="PANTHER" id="PTHR34072:SF41">
    <property type="entry name" value="REVERSE TRANSCRIPTASE_RETROTRANSPOSON-DERIVED PROTEIN RNASE H-LIKE DOMAIN-CONTAINING PROTEIN"/>
    <property type="match status" value="1"/>
</dbReference>
<evidence type="ECO:0000259" key="9">
    <source>
        <dbReference type="Pfam" id="PF17917"/>
    </source>
</evidence>
<dbReference type="Proteomes" id="UP000288805">
    <property type="component" value="Unassembled WGS sequence"/>
</dbReference>
<evidence type="ECO:0000256" key="2">
    <source>
        <dbReference type="ARBA" id="ARBA00022695"/>
    </source>
</evidence>
<dbReference type="SUPFAM" id="SSF56672">
    <property type="entry name" value="DNA/RNA polymerases"/>
    <property type="match status" value="1"/>
</dbReference>
<dbReference type="AlphaFoldDB" id="A0A438BME4"/>
<gene>
    <name evidence="10" type="primary">pol_1898</name>
    <name evidence="10" type="ORF">CK203_108136</name>
</gene>
<dbReference type="Pfam" id="PF17917">
    <property type="entry name" value="RT_RNaseH"/>
    <property type="match status" value="1"/>
</dbReference>
<protein>
    <submittedName>
        <fullName evidence="10">Retrovirus-related Pol polyprotein from transposon 17.6</fullName>
    </submittedName>
</protein>
<keyword evidence="6" id="KW-0695">RNA-directed DNA polymerase</keyword>
<dbReference type="EMBL" id="QGNW01002720">
    <property type="protein sequence ID" value="RVW12133.1"/>
    <property type="molecule type" value="Genomic_DNA"/>
</dbReference>